<gene>
    <name evidence="4" type="ORF">CSR02_14440</name>
</gene>
<evidence type="ECO:0000256" key="1">
    <source>
        <dbReference type="ARBA" id="ARBA00022679"/>
    </source>
</evidence>
<accession>A0A2G4RAN5</accession>
<evidence type="ECO:0000256" key="2">
    <source>
        <dbReference type="ARBA" id="ARBA00022695"/>
    </source>
</evidence>
<dbReference type="PANTHER" id="PTHR43584">
    <property type="entry name" value="NUCLEOTIDYL TRANSFERASE"/>
    <property type="match status" value="1"/>
</dbReference>
<dbReference type="PANTHER" id="PTHR43584:SF8">
    <property type="entry name" value="N-ACETYLMURAMATE ALPHA-1-PHOSPHATE URIDYLYLTRANSFERASE"/>
    <property type="match status" value="1"/>
</dbReference>
<proteinExistence type="predicted"/>
<dbReference type="OrthoDB" id="9788272at2"/>
<dbReference type="CDD" id="cd04183">
    <property type="entry name" value="GT2_BcE_like"/>
    <property type="match status" value="1"/>
</dbReference>
<feature type="domain" description="Nucleotidyl transferase" evidence="3">
    <location>
        <begin position="9"/>
        <end position="176"/>
    </location>
</feature>
<keyword evidence="1 4" id="KW-0808">Transferase</keyword>
<name>A0A2G4RAN5_9PROT</name>
<dbReference type="InterPro" id="IPR029044">
    <property type="entry name" value="Nucleotide-diphossugar_trans"/>
</dbReference>
<protein>
    <submittedName>
        <fullName evidence="4">Glycosyl transferase family 2</fullName>
    </submittedName>
</protein>
<dbReference type="EMBL" id="PEBQ01000184">
    <property type="protein sequence ID" value="PHY92825.1"/>
    <property type="molecule type" value="Genomic_DNA"/>
</dbReference>
<comment type="caution">
    <text evidence="4">The sequence shown here is derived from an EMBL/GenBank/DDBJ whole genome shotgun (WGS) entry which is preliminary data.</text>
</comment>
<dbReference type="SUPFAM" id="SSF53448">
    <property type="entry name" value="Nucleotide-diphospho-sugar transferases"/>
    <property type="match status" value="1"/>
</dbReference>
<dbReference type="Gene3D" id="3.90.550.10">
    <property type="entry name" value="Spore Coat Polysaccharide Biosynthesis Protein SpsA, Chain A"/>
    <property type="match status" value="1"/>
</dbReference>
<dbReference type="InterPro" id="IPR050065">
    <property type="entry name" value="GlmU-like"/>
</dbReference>
<reference evidence="4 5" key="1">
    <citation type="submission" date="2017-10" db="EMBL/GenBank/DDBJ databases">
        <title>Genomic analysis of the genus Acetobacter.</title>
        <authorList>
            <person name="Kim K.H."/>
            <person name="Chun B.H."/>
            <person name="Son A.R."/>
            <person name="Jeon C.O."/>
        </authorList>
    </citation>
    <scope>NUCLEOTIDE SEQUENCE [LARGE SCALE GENOMIC DNA]</scope>
    <source>
        <strain evidence="4 5">LHT 2458</strain>
    </source>
</reference>
<evidence type="ECO:0000313" key="5">
    <source>
        <dbReference type="Proteomes" id="UP000228751"/>
    </source>
</evidence>
<dbReference type="Pfam" id="PF00483">
    <property type="entry name" value="NTP_transferase"/>
    <property type="match status" value="1"/>
</dbReference>
<keyword evidence="5" id="KW-1185">Reference proteome</keyword>
<dbReference type="PIRSF" id="PIRSF028162">
    <property type="entry name" value="BcbE_prd"/>
    <property type="match status" value="1"/>
</dbReference>
<keyword evidence="2" id="KW-0548">Nucleotidyltransferase</keyword>
<dbReference type="InterPro" id="IPR005835">
    <property type="entry name" value="NTP_transferase_dom"/>
</dbReference>
<dbReference type="InterPro" id="IPR016873">
    <property type="entry name" value="Caps_polysacc_synth_BcbE_prd"/>
</dbReference>
<dbReference type="RefSeq" id="WP_099542135.1">
    <property type="nucleotide sequence ID" value="NZ_PEBQ01000184.1"/>
</dbReference>
<dbReference type="GO" id="GO:0016779">
    <property type="term" value="F:nucleotidyltransferase activity"/>
    <property type="evidence" value="ECO:0007669"/>
    <property type="project" value="UniProtKB-KW"/>
</dbReference>
<sequence>MLNIVVPMAGRGSRFQKAGYTIPKPLIPVFEGVPMIKLVIDNMRPTSSHRFIFVCQREHDTVYDLNRKLKEWAPGCEVVFIDGITEGAACTVLKAREVIDSNNPLMIVNSDQYIDFDVDDYLCASEHVDGLIMTMIACDPKWSYVALDEKDLVKRVAEKQVISHQATVGVYNFKSGKDFVSCADMMISLDDKSNGEFYVAPVYNYLISEGKMVGTYNIGMEGHGMFGLGIPEDLACFQNHLEIQKKLSQNGLVRGVI</sequence>
<evidence type="ECO:0000313" key="4">
    <source>
        <dbReference type="EMBL" id="PHY92825.1"/>
    </source>
</evidence>
<dbReference type="AlphaFoldDB" id="A0A2G4RAN5"/>
<evidence type="ECO:0000259" key="3">
    <source>
        <dbReference type="Pfam" id="PF00483"/>
    </source>
</evidence>
<dbReference type="Proteomes" id="UP000228751">
    <property type="component" value="Unassembled WGS sequence"/>
</dbReference>
<organism evidence="4 5">
    <name type="scientific">Acetobacter pomorum</name>
    <dbReference type="NCBI Taxonomy" id="65959"/>
    <lineage>
        <taxon>Bacteria</taxon>
        <taxon>Pseudomonadati</taxon>
        <taxon>Pseudomonadota</taxon>
        <taxon>Alphaproteobacteria</taxon>
        <taxon>Acetobacterales</taxon>
        <taxon>Acetobacteraceae</taxon>
        <taxon>Acetobacter</taxon>
    </lineage>
</organism>